<dbReference type="Proteomes" id="UP001556098">
    <property type="component" value="Unassembled WGS sequence"/>
</dbReference>
<dbReference type="RefSeq" id="WP_367878592.1">
    <property type="nucleotide sequence ID" value="NZ_JBFNXX010000011.1"/>
</dbReference>
<name>A0ABV3RRE2_9RHOB</name>
<keyword evidence="1" id="KW-0812">Transmembrane</keyword>
<evidence type="ECO:0000313" key="3">
    <source>
        <dbReference type="Proteomes" id="UP001556098"/>
    </source>
</evidence>
<protein>
    <submittedName>
        <fullName evidence="2">Uncharacterized protein</fullName>
    </submittedName>
</protein>
<gene>
    <name evidence="2" type="ORF">AB2B41_14840</name>
</gene>
<keyword evidence="1" id="KW-1133">Transmembrane helix</keyword>
<comment type="caution">
    <text evidence="2">The sequence shown here is derived from an EMBL/GenBank/DDBJ whole genome shotgun (WGS) entry which is preliminary data.</text>
</comment>
<evidence type="ECO:0000313" key="2">
    <source>
        <dbReference type="EMBL" id="MEW9920889.1"/>
    </source>
</evidence>
<feature type="transmembrane region" description="Helical" evidence="1">
    <location>
        <begin position="95"/>
        <end position="120"/>
    </location>
</feature>
<reference evidence="2 3" key="1">
    <citation type="submission" date="2024-07" db="EMBL/GenBank/DDBJ databases">
        <title>Marimonas sp.nov., isolated from tidal-flat sediment.</title>
        <authorList>
            <person name="Jayan J.N."/>
            <person name="Lee S.S."/>
        </authorList>
    </citation>
    <scope>NUCLEOTIDE SEQUENCE [LARGE SCALE GENOMIC DNA]</scope>
    <source>
        <strain evidence="2 3">MJW-29</strain>
    </source>
</reference>
<accession>A0ABV3RRE2</accession>
<sequence>MVQMPDIESKVAAVQDLLSEKFGVRKRPLPKMLQRTGRRLPRRMHARAQVLVEAQRLSANPKLAQMVDQAGVARAFDDLTAHLDAIDVADRRKGAILSVAAAVAFNILVVAGGFIFWLWWAGYV</sequence>
<keyword evidence="3" id="KW-1185">Reference proteome</keyword>
<proteinExistence type="predicted"/>
<organism evidence="2 3">
    <name type="scientific">Sulfitobacter sediminis</name>
    <dbReference type="NCBI Taxonomy" id="3234186"/>
    <lineage>
        <taxon>Bacteria</taxon>
        <taxon>Pseudomonadati</taxon>
        <taxon>Pseudomonadota</taxon>
        <taxon>Alphaproteobacteria</taxon>
        <taxon>Rhodobacterales</taxon>
        <taxon>Roseobacteraceae</taxon>
        <taxon>Sulfitobacter</taxon>
    </lineage>
</organism>
<evidence type="ECO:0000256" key="1">
    <source>
        <dbReference type="SAM" id="Phobius"/>
    </source>
</evidence>
<dbReference type="EMBL" id="JBFNXX010000011">
    <property type="protein sequence ID" value="MEW9920889.1"/>
    <property type="molecule type" value="Genomic_DNA"/>
</dbReference>
<keyword evidence="1" id="KW-0472">Membrane</keyword>